<feature type="compositionally biased region" description="Polar residues" evidence="1">
    <location>
        <begin position="1"/>
        <end position="23"/>
    </location>
</feature>
<dbReference type="Proteomes" id="UP000271087">
    <property type="component" value="Unassembled WGS sequence"/>
</dbReference>
<feature type="region of interest" description="Disordered" evidence="1">
    <location>
        <begin position="1"/>
        <end position="25"/>
    </location>
</feature>
<accession>A0A182EJ50</accession>
<feature type="compositionally biased region" description="Polar residues" evidence="1">
    <location>
        <begin position="57"/>
        <end position="66"/>
    </location>
</feature>
<name>A0A182EJ50_ONCOC</name>
<dbReference type="WBParaSite" id="nOo.2.0.1.t08134-RA">
    <property type="protein sequence ID" value="nOo.2.0.1.t08134-RA"/>
    <property type="gene ID" value="nOo.2.0.1.g08134"/>
</dbReference>
<protein>
    <submittedName>
        <fullName evidence="4">Transcriptional regulator</fullName>
    </submittedName>
</protein>
<gene>
    <name evidence="2" type="ORF">NOO_LOCUS8134</name>
</gene>
<evidence type="ECO:0000256" key="1">
    <source>
        <dbReference type="SAM" id="MobiDB-lite"/>
    </source>
</evidence>
<dbReference type="AlphaFoldDB" id="A0A182EJ50"/>
<feature type="region of interest" description="Disordered" evidence="1">
    <location>
        <begin position="40"/>
        <end position="66"/>
    </location>
</feature>
<reference evidence="4" key="1">
    <citation type="submission" date="2016-06" db="UniProtKB">
        <authorList>
            <consortium name="WormBaseParasite"/>
        </authorList>
    </citation>
    <scope>IDENTIFICATION</scope>
</reference>
<evidence type="ECO:0000313" key="2">
    <source>
        <dbReference type="EMBL" id="VDK88457.1"/>
    </source>
</evidence>
<reference evidence="2 3" key="2">
    <citation type="submission" date="2018-08" db="EMBL/GenBank/DDBJ databases">
        <authorList>
            <person name="Laetsch R D."/>
            <person name="Stevens L."/>
            <person name="Kumar S."/>
            <person name="Blaxter L. M."/>
        </authorList>
    </citation>
    <scope>NUCLEOTIDE SEQUENCE [LARGE SCALE GENOMIC DNA]</scope>
</reference>
<keyword evidence="3" id="KW-1185">Reference proteome</keyword>
<proteinExistence type="predicted"/>
<feature type="compositionally biased region" description="Basic and acidic residues" evidence="1">
    <location>
        <begin position="44"/>
        <end position="55"/>
    </location>
</feature>
<sequence>MEQENSSTVIDASIHPNNASQRITPGHLTRAAEAMRRLIANQIEEERPSANERKGQKNGSNASRAA</sequence>
<evidence type="ECO:0000313" key="3">
    <source>
        <dbReference type="Proteomes" id="UP000271087"/>
    </source>
</evidence>
<evidence type="ECO:0000313" key="4">
    <source>
        <dbReference type="WBParaSite" id="nOo.2.0.1.t08134-RA"/>
    </source>
</evidence>
<dbReference type="EMBL" id="UYRW01003242">
    <property type="protein sequence ID" value="VDK88457.1"/>
    <property type="molecule type" value="Genomic_DNA"/>
</dbReference>
<organism evidence="4">
    <name type="scientific">Onchocerca ochengi</name>
    <name type="common">Filarial nematode worm</name>
    <dbReference type="NCBI Taxonomy" id="42157"/>
    <lineage>
        <taxon>Eukaryota</taxon>
        <taxon>Metazoa</taxon>
        <taxon>Ecdysozoa</taxon>
        <taxon>Nematoda</taxon>
        <taxon>Chromadorea</taxon>
        <taxon>Rhabditida</taxon>
        <taxon>Spirurina</taxon>
        <taxon>Spiruromorpha</taxon>
        <taxon>Filarioidea</taxon>
        <taxon>Onchocercidae</taxon>
        <taxon>Onchocerca</taxon>
    </lineage>
</organism>